<sequence length="415" mass="48819">MGLRRYSCFLLQIGVAAYILGSLFYYFNRHASFYKNTLTSAATHAFREPENLEALESYTVGPPYVSNGLTVTLPASSNTTERQRAAFIVLVRNSELTGMLQSMQDVEDRFNQKFKYPWIFLNEEPFTNEFIAATTLLASSKTHYGLVNETMWSYPSWIDQQRAASCREQLAYVPYGLSESYRHMCRFQSGFFWRHPLVLNLNLEYYWRVEPDVRYYCELDYDPFLYMKKNNKKYAFNISFKEHSGTIATLWQSIRKFTHDATLQGKNYFPNLAKDSLYRFVTDEDGNDYNLCHFWTNFEIARLDLWHTEAYQALFDYLDHTGGFFYERWGDAPVHSIFAALYLRKEEVHFFNDIGYKHSIYEHCPEQENLLSKCSCEAKNTLDFTDQMSCLHEYVAAQHYNSSDNKLTVNQILAR</sequence>
<comment type="similarity">
    <text evidence="1">Belongs to the glycosyltransferase 15 family.</text>
</comment>
<dbReference type="AlphaFoldDB" id="A0A367K1E8"/>
<dbReference type="FunFam" id="3.90.550.10:FF:000051">
    <property type="entry name" value="Alpha-1,2-mannosyltransferase (Ktr4)"/>
    <property type="match status" value="1"/>
</dbReference>
<organism evidence="4 5">
    <name type="scientific">Rhizopus stolonifer</name>
    <name type="common">Rhizopus nigricans</name>
    <dbReference type="NCBI Taxonomy" id="4846"/>
    <lineage>
        <taxon>Eukaryota</taxon>
        <taxon>Fungi</taxon>
        <taxon>Fungi incertae sedis</taxon>
        <taxon>Mucoromycota</taxon>
        <taxon>Mucoromycotina</taxon>
        <taxon>Mucoromycetes</taxon>
        <taxon>Mucorales</taxon>
        <taxon>Mucorineae</taxon>
        <taxon>Rhizopodaceae</taxon>
        <taxon>Rhizopus</taxon>
    </lineage>
</organism>
<keyword evidence="3" id="KW-1133">Transmembrane helix</keyword>
<dbReference type="Gene3D" id="3.90.550.10">
    <property type="entry name" value="Spore Coat Polysaccharide Biosynthesis Protein SpsA, Chain A"/>
    <property type="match status" value="1"/>
</dbReference>
<keyword evidence="2" id="KW-0808">Transferase</keyword>
<dbReference type="SUPFAM" id="SSF53448">
    <property type="entry name" value="Nucleotide-diphospho-sugar transferases"/>
    <property type="match status" value="1"/>
</dbReference>
<protein>
    <recommendedName>
        <fullName evidence="6">Alpha 1,2-mannosyltransferase 2.4.1</fullName>
    </recommendedName>
</protein>
<dbReference type="InterPro" id="IPR002685">
    <property type="entry name" value="Glyco_trans_15"/>
</dbReference>
<dbReference type="OrthoDB" id="439943at2759"/>
<evidence type="ECO:0008006" key="6">
    <source>
        <dbReference type="Google" id="ProtNLM"/>
    </source>
</evidence>
<evidence type="ECO:0000256" key="1">
    <source>
        <dbReference type="ARBA" id="ARBA00007677"/>
    </source>
</evidence>
<dbReference type="GO" id="GO:0000026">
    <property type="term" value="F:alpha-1,2-mannosyltransferase activity"/>
    <property type="evidence" value="ECO:0007669"/>
    <property type="project" value="TreeGrafter"/>
</dbReference>
<dbReference type="GO" id="GO:0016020">
    <property type="term" value="C:membrane"/>
    <property type="evidence" value="ECO:0007669"/>
    <property type="project" value="InterPro"/>
</dbReference>
<dbReference type="Pfam" id="PF01793">
    <property type="entry name" value="Glyco_transf_15"/>
    <property type="match status" value="1"/>
</dbReference>
<gene>
    <name evidence="4" type="ORF">CU098_009360</name>
</gene>
<dbReference type="GO" id="GO:0006487">
    <property type="term" value="P:protein N-linked glycosylation"/>
    <property type="evidence" value="ECO:0007669"/>
    <property type="project" value="TreeGrafter"/>
</dbReference>
<dbReference type="Proteomes" id="UP000253551">
    <property type="component" value="Unassembled WGS sequence"/>
</dbReference>
<keyword evidence="5" id="KW-1185">Reference proteome</keyword>
<evidence type="ECO:0000256" key="3">
    <source>
        <dbReference type="SAM" id="Phobius"/>
    </source>
</evidence>
<dbReference type="EMBL" id="PJQM01002366">
    <property type="protein sequence ID" value="RCH95969.1"/>
    <property type="molecule type" value="Genomic_DNA"/>
</dbReference>
<dbReference type="InterPro" id="IPR029044">
    <property type="entry name" value="Nucleotide-diphossugar_trans"/>
</dbReference>
<keyword evidence="3" id="KW-0812">Transmembrane</keyword>
<keyword evidence="3" id="KW-0472">Membrane</keyword>
<dbReference type="PANTHER" id="PTHR31121:SF6">
    <property type="entry name" value="ALPHA-1,2 MANNOSYLTRANSFERASE KTR1"/>
    <property type="match status" value="1"/>
</dbReference>
<accession>A0A367K1E8</accession>
<evidence type="ECO:0000256" key="2">
    <source>
        <dbReference type="ARBA" id="ARBA00022679"/>
    </source>
</evidence>
<comment type="caution">
    <text evidence="4">The sequence shown here is derived from an EMBL/GenBank/DDBJ whole genome shotgun (WGS) entry which is preliminary data.</text>
</comment>
<evidence type="ECO:0000313" key="5">
    <source>
        <dbReference type="Proteomes" id="UP000253551"/>
    </source>
</evidence>
<evidence type="ECO:0000313" key="4">
    <source>
        <dbReference type="EMBL" id="RCH95969.1"/>
    </source>
</evidence>
<feature type="transmembrane region" description="Helical" evidence="3">
    <location>
        <begin position="7"/>
        <end position="27"/>
    </location>
</feature>
<proteinExistence type="inferred from homology"/>
<dbReference type="GO" id="GO:0000032">
    <property type="term" value="P:cell wall mannoprotein biosynthetic process"/>
    <property type="evidence" value="ECO:0007669"/>
    <property type="project" value="TreeGrafter"/>
</dbReference>
<reference evidence="4 5" key="1">
    <citation type="journal article" date="2018" name="G3 (Bethesda)">
        <title>Phylogenetic and Phylogenomic Definition of Rhizopus Species.</title>
        <authorList>
            <person name="Gryganskyi A.P."/>
            <person name="Golan J."/>
            <person name="Dolatabadi S."/>
            <person name="Mondo S."/>
            <person name="Robb S."/>
            <person name="Idnurm A."/>
            <person name="Muszewska A."/>
            <person name="Steczkiewicz K."/>
            <person name="Masonjones S."/>
            <person name="Liao H.L."/>
            <person name="Gajdeczka M.T."/>
            <person name="Anike F."/>
            <person name="Vuek A."/>
            <person name="Anishchenko I.M."/>
            <person name="Voigt K."/>
            <person name="de Hoog G.S."/>
            <person name="Smith M.E."/>
            <person name="Heitman J."/>
            <person name="Vilgalys R."/>
            <person name="Stajich J.E."/>
        </authorList>
    </citation>
    <scope>NUCLEOTIDE SEQUENCE [LARGE SCALE GENOMIC DNA]</scope>
    <source>
        <strain evidence="4 5">LSU 92-RS-03</strain>
    </source>
</reference>
<dbReference type="PANTHER" id="PTHR31121">
    <property type="entry name" value="ALPHA-1,2 MANNOSYLTRANSFERASE KTR1"/>
    <property type="match status" value="1"/>
</dbReference>
<dbReference type="GO" id="GO:0005794">
    <property type="term" value="C:Golgi apparatus"/>
    <property type="evidence" value="ECO:0007669"/>
    <property type="project" value="TreeGrafter"/>
</dbReference>
<name>A0A367K1E8_RHIST</name>